<evidence type="ECO:0000313" key="1">
    <source>
        <dbReference type="EMBL" id="KHT62520.1"/>
    </source>
</evidence>
<name>A0A0B9GC88_9GAMM</name>
<dbReference type="RefSeq" id="WP_039464928.1">
    <property type="nucleotide sequence ID" value="NZ_JWLZ01000176.1"/>
</dbReference>
<organism evidence="1 2">
    <name type="scientific">Photobacterium gaetbulicola</name>
    <dbReference type="NCBI Taxonomy" id="1295392"/>
    <lineage>
        <taxon>Bacteria</taxon>
        <taxon>Pseudomonadati</taxon>
        <taxon>Pseudomonadota</taxon>
        <taxon>Gammaproteobacteria</taxon>
        <taxon>Vibrionales</taxon>
        <taxon>Vibrionaceae</taxon>
        <taxon>Photobacterium</taxon>
    </lineage>
</organism>
<proteinExistence type="predicted"/>
<comment type="caution">
    <text evidence="1">The sequence shown here is derived from an EMBL/GenBank/DDBJ whole genome shotgun (WGS) entry which is preliminary data.</text>
</comment>
<dbReference type="EMBL" id="JWLZ01000176">
    <property type="protein sequence ID" value="KHT62520.1"/>
    <property type="molecule type" value="Genomic_DNA"/>
</dbReference>
<reference evidence="1 2" key="1">
    <citation type="submission" date="2014-12" db="EMBL/GenBank/DDBJ databases">
        <title>Genome sequencing of Photobacterium gaetbulicola AD005a.</title>
        <authorList>
            <person name="Adrian T.G.S."/>
            <person name="Chan K.G."/>
        </authorList>
    </citation>
    <scope>NUCLEOTIDE SEQUENCE [LARGE SCALE GENOMIC DNA]</scope>
    <source>
        <strain evidence="1 2">AD005a</strain>
    </source>
</reference>
<dbReference type="AlphaFoldDB" id="A0A0B9GC88"/>
<dbReference type="Proteomes" id="UP000031278">
    <property type="component" value="Unassembled WGS sequence"/>
</dbReference>
<protein>
    <submittedName>
        <fullName evidence="1">Uncharacterized protein</fullName>
    </submittedName>
</protein>
<gene>
    <name evidence="1" type="ORF">RJ45_17030</name>
</gene>
<sequence length="74" mass="8174">MNYIAIFLDETGKALSNDSSEQYINIQLGDFKDINQATNSARLLFDGDEIEQGVLWSRTGCGGMLITSEVNNIN</sequence>
<accession>A0A0B9GC88</accession>
<evidence type="ECO:0000313" key="2">
    <source>
        <dbReference type="Proteomes" id="UP000031278"/>
    </source>
</evidence>